<evidence type="ECO:0000256" key="5">
    <source>
        <dbReference type="ARBA" id="ARBA00023004"/>
    </source>
</evidence>
<dbReference type="OrthoDB" id="47172at2759"/>
<dbReference type="Pfam" id="PF13621">
    <property type="entry name" value="Cupin_8"/>
    <property type="match status" value="1"/>
</dbReference>
<evidence type="ECO:0000313" key="10">
    <source>
        <dbReference type="WBParaSite" id="SSLN_0001321101-mRNA-1"/>
    </source>
</evidence>
<comment type="subcellular location">
    <subcellularLocation>
        <location evidence="2">Nucleus</location>
    </subcellularLocation>
</comment>
<reference evidence="10" key="1">
    <citation type="submission" date="2016-06" db="UniProtKB">
        <authorList>
            <consortium name="WormBaseParasite"/>
        </authorList>
    </citation>
    <scope>IDENTIFICATION</scope>
</reference>
<dbReference type="InterPro" id="IPR041667">
    <property type="entry name" value="Cupin_8"/>
</dbReference>
<keyword evidence="4" id="KW-0560">Oxidoreductase</keyword>
<dbReference type="GO" id="GO:0046872">
    <property type="term" value="F:metal ion binding"/>
    <property type="evidence" value="ECO:0007669"/>
    <property type="project" value="UniProtKB-KW"/>
</dbReference>
<dbReference type="Proteomes" id="UP000275846">
    <property type="component" value="Unassembled WGS sequence"/>
</dbReference>
<name>A0A183T8C4_SCHSO</name>
<accession>A0A183T8C4</accession>
<evidence type="ECO:0000256" key="3">
    <source>
        <dbReference type="ARBA" id="ARBA00022723"/>
    </source>
</evidence>
<evidence type="ECO:0000313" key="8">
    <source>
        <dbReference type="EMBL" id="VDL99107.1"/>
    </source>
</evidence>
<dbReference type="GO" id="GO:0051864">
    <property type="term" value="F:histone H3K36 demethylase activity"/>
    <property type="evidence" value="ECO:0007669"/>
    <property type="project" value="TreeGrafter"/>
</dbReference>
<reference evidence="8 9" key="2">
    <citation type="submission" date="2018-11" db="EMBL/GenBank/DDBJ databases">
        <authorList>
            <consortium name="Pathogen Informatics"/>
        </authorList>
    </citation>
    <scope>NUCLEOTIDE SEQUENCE [LARGE SCALE GENOMIC DNA]</scope>
    <source>
        <strain evidence="8 9">NST_G2</strain>
    </source>
</reference>
<evidence type="ECO:0000256" key="1">
    <source>
        <dbReference type="ARBA" id="ARBA00001954"/>
    </source>
</evidence>
<dbReference type="PANTHER" id="PTHR12461">
    <property type="entry name" value="HYPOXIA-INDUCIBLE FACTOR 1 ALPHA INHIBITOR-RELATED"/>
    <property type="match status" value="1"/>
</dbReference>
<dbReference type="SUPFAM" id="SSF51197">
    <property type="entry name" value="Clavaminate synthase-like"/>
    <property type="match status" value="1"/>
</dbReference>
<feature type="domain" description="JmjC" evidence="7">
    <location>
        <begin position="276"/>
        <end position="439"/>
    </location>
</feature>
<keyword evidence="5" id="KW-0408">Iron</keyword>
<sequence length="460" mass="51654">MSVAIAIQALEDAGLSTDVIANEFLKLRGGYPDEIFLNECLHQLEGAGDTHTDPATFTILIEYTREKLNTGHWSEVPDCWRISYALLRLASAITRLRAVATENEAICQLKLALWELDDALIMGFCSLNEGITKMASFLNKLTNDPTEHRFPASYPELSPEAVDLEAFKFKGERISVLPRVHQPSPNEFMQILTRGVPVIITGAMKHWRALNPTSAHYWSPSYWSKCAGRRTVPVEVGSAYTDDKWGQRLITVDCFLERFILPNLEQNHQHSVGSKGYLAQHQIFLQIPELADDVDIPDYCYVGGPTDSESTTIDSNIWFGPAGTISPLHHDSDRSNVLCQVIGRKYVKLYTADQTDLVYPHGDAMLSNTSQVDVVDPRLDEFPRFANASGFHGCIESGEMLFIPPRCWHYLKSLSCSISLNFWWNVSQELIPAWSSSYSAPANRQINDKTVNCDDAVVFF</sequence>
<organism evidence="10">
    <name type="scientific">Schistocephalus solidus</name>
    <name type="common">Tapeworm</name>
    <dbReference type="NCBI Taxonomy" id="70667"/>
    <lineage>
        <taxon>Eukaryota</taxon>
        <taxon>Metazoa</taxon>
        <taxon>Spiralia</taxon>
        <taxon>Lophotrochozoa</taxon>
        <taxon>Platyhelminthes</taxon>
        <taxon>Cestoda</taxon>
        <taxon>Eucestoda</taxon>
        <taxon>Diphyllobothriidea</taxon>
        <taxon>Diphyllobothriidae</taxon>
        <taxon>Schistocephalus</taxon>
    </lineage>
</organism>
<dbReference type="PROSITE" id="PS51184">
    <property type="entry name" value="JMJC"/>
    <property type="match status" value="1"/>
</dbReference>
<evidence type="ECO:0000256" key="2">
    <source>
        <dbReference type="ARBA" id="ARBA00004123"/>
    </source>
</evidence>
<dbReference type="GO" id="GO:0005634">
    <property type="term" value="C:nucleus"/>
    <property type="evidence" value="ECO:0007669"/>
    <property type="project" value="UniProtKB-SubCell"/>
</dbReference>
<protein>
    <submittedName>
        <fullName evidence="10">Lysine-specific demethylase 8</fullName>
    </submittedName>
</protein>
<dbReference type="STRING" id="70667.A0A183T8C4"/>
<dbReference type="SMART" id="SM00558">
    <property type="entry name" value="JmjC"/>
    <property type="match status" value="1"/>
</dbReference>
<keyword evidence="6" id="KW-0539">Nucleus</keyword>
<comment type="cofactor">
    <cofactor evidence="1">
        <name>Fe(2+)</name>
        <dbReference type="ChEBI" id="CHEBI:29033"/>
    </cofactor>
</comment>
<dbReference type="AlphaFoldDB" id="A0A183T8C4"/>
<proteinExistence type="predicted"/>
<dbReference type="InterPro" id="IPR003347">
    <property type="entry name" value="JmjC_dom"/>
</dbReference>
<evidence type="ECO:0000259" key="7">
    <source>
        <dbReference type="PROSITE" id="PS51184"/>
    </source>
</evidence>
<keyword evidence="3" id="KW-0479">Metal-binding</keyword>
<evidence type="ECO:0000256" key="4">
    <source>
        <dbReference type="ARBA" id="ARBA00023002"/>
    </source>
</evidence>
<gene>
    <name evidence="8" type="ORF">SSLN_LOCUS12722</name>
</gene>
<dbReference type="WBParaSite" id="SSLN_0001321101-mRNA-1">
    <property type="protein sequence ID" value="SSLN_0001321101-mRNA-1"/>
    <property type="gene ID" value="SSLN_0001321101"/>
</dbReference>
<keyword evidence="9" id="KW-1185">Reference proteome</keyword>
<evidence type="ECO:0000313" key="9">
    <source>
        <dbReference type="Proteomes" id="UP000275846"/>
    </source>
</evidence>
<dbReference type="Gene3D" id="2.60.120.650">
    <property type="entry name" value="Cupin"/>
    <property type="match status" value="1"/>
</dbReference>
<dbReference type="PANTHER" id="PTHR12461:SF106">
    <property type="entry name" value="BIFUNCTIONAL PEPTIDASE AND ARGINYL-HYDROXYLASE JMJD5"/>
    <property type="match status" value="1"/>
</dbReference>
<evidence type="ECO:0000256" key="6">
    <source>
        <dbReference type="ARBA" id="ARBA00023242"/>
    </source>
</evidence>
<dbReference type="EMBL" id="UYSU01037489">
    <property type="protein sequence ID" value="VDL99107.1"/>
    <property type="molecule type" value="Genomic_DNA"/>
</dbReference>